<evidence type="ECO:0000313" key="3">
    <source>
        <dbReference type="EMBL" id="HFT93867.1"/>
    </source>
</evidence>
<feature type="domain" description="HTH luxR-type" evidence="2">
    <location>
        <begin position="22"/>
        <end position="87"/>
    </location>
</feature>
<dbReference type="Pfam" id="PF00196">
    <property type="entry name" value="GerE"/>
    <property type="match status" value="1"/>
</dbReference>
<dbReference type="SMART" id="SM00421">
    <property type="entry name" value="HTH_LUXR"/>
    <property type="match status" value="1"/>
</dbReference>
<dbReference type="CDD" id="cd06170">
    <property type="entry name" value="LuxR_C_like"/>
    <property type="match status" value="1"/>
</dbReference>
<dbReference type="PANTHER" id="PTHR43214:SF43">
    <property type="entry name" value="TWO-COMPONENT RESPONSE REGULATOR"/>
    <property type="match status" value="1"/>
</dbReference>
<dbReference type="GO" id="GO:0006355">
    <property type="term" value="P:regulation of DNA-templated transcription"/>
    <property type="evidence" value="ECO:0007669"/>
    <property type="project" value="InterPro"/>
</dbReference>
<dbReference type="SUPFAM" id="SSF46894">
    <property type="entry name" value="C-terminal effector domain of the bipartite response regulators"/>
    <property type="match status" value="1"/>
</dbReference>
<evidence type="ECO:0000259" key="2">
    <source>
        <dbReference type="PROSITE" id="PS50043"/>
    </source>
</evidence>
<proteinExistence type="predicted"/>
<dbReference type="InterPro" id="IPR039420">
    <property type="entry name" value="WalR-like"/>
</dbReference>
<sequence length="99" mass="11181">MAFSISGQLRIYSSIRTQSFRKKGALKVLSPKQQEVAIKVMQGHSNRRIAEILGITEQTVKDHLHTISEKLRLKNRWELIVFPGGKTGSENLPGNDRNP</sequence>
<dbReference type="PRINTS" id="PR00038">
    <property type="entry name" value="HTHLUXR"/>
</dbReference>
<dbReference type="AlphaFoldDB" id="A0A7C3LUE4"/>
<reference evidence="3" key="1">
    <citation type="journal article" date="2020" name="mSystems">
        <title>Genome- and Community-Level Interaction Insights into Carbon Utilization and Element Cycling Functions of Hydrothermarchaeota in Hydrothermal Sediment.</title>
        <authorList>
            <person name="Zhou Z."/>
            <person name="Liu Y."/>
            <person name="Xu W."/>
            <person name="Pan J."/>
            <person name="Luo Z.H."/>
            <person name="Li M."/>
        </authorList>
    </citation>
    <scope>NUCLEOTIDE SEQUENCE [LARGE SCALE GENOMIC DNA]</scope>
    <source>
        <strain evidence="3">SpSt-902</strain>
    </source>
</reference>
<dbReference type="InterPro" id="IPR000792">
    <property type="entry name" value="Tscrpt_reg_LuxR_C"/>
</dbReference>
<dbReference type="PROSITE" id="PS50043">
    <property type="entry name" value="HTH_LUXR_2"/>
    <property type="match status" value="1"/>
</dbReference>
<gene>
    <name evidence="3" type="ORF">ENX03_08045</name>
</gene>
<dbReference type="EMBL" id="DTMM01000167">
    <property type="protein sequence ID" value="HFT93867.1"/>
    <property type="molecule type" value="Genomic_DNA"/>
</dbReference>
<dbReference type="PANTHER" id="PTHR43214">
    <property type="entry name" value="TWO-COMPONENT RESPONSE REGULATOR"/>
    <property type="match status" value="1"/>
</dbReference>
<evidence type="ECO:0000256" key="1">
    <source>
        <dbReference type="ARBA" id="ARBA00023125"/>
    </source>
</evidence>
<dbReference type="GO" id="GO:0003677">
    <property type="term" value="F:DNA binding"/>
    <property type="evidence" value="ECO:0007669"/>
    <property type="project" value="UniProtKB-KW"/>
</dbReference>
<keyword evidence="1" id="KW-0238">DNA-binding</keyword>
<dbReference type="InterPro" id="IPR036388">
    <property type="entry name" value="WH-like_DNA-bd_sf"/>
</dbReference>
<dbReference type="Gene3D" id="1.10.10.10">
    <property type="entry name" value="Winged helix-like DNA-binding domain superfamily/Winged helix DNA-binding domain"/>
    <property type="match status" value="1"/>
</dbReference>
<comment type="caution">
    <text evidence="3">The sequence shown here is derived from an EMBL/GenBank/DDBJ whole genome shotgun (WGS) entry which is preliminary data.</text>
</comment>
<name>A0A7C3LUE4_9BACT</name>
<protein>
    <submittedName>
        <fullName evidence="3">LuxR family transcriptional regulator</fullName>
    </submittedName>
</protein>
<dbReference type="InterPro" id="IPR016032">
    <property type="entry name" value="Sig_transdc_resp-reg_C-effctor"/>
</dbReference>
<accession>A0A7C3LUE4</accession>
<organism evidence="3">
    <name type="scientific">Leptospirillum ferriphilum</name>
    <dbReference type="NCBI Taxonomy" id="178606"/>
    <lineage>
        <taxon>Bacteria</taxon>
        <taxon>Pseudomonadati</taxon>
        <taxon>Nitrospirota</taxon>
        <taxon>Nitrospiria</taxon>
        <taxon>Nitrospirales</taxon>
        <taxon>Nitrospiraceae</taxon>
        <taxon>Leptospirillum</taxon>
    </lineage>
</organism>